<evidence type="ECO:0000256" key="1">
    <source>
        <dbReference type="ARBA" id="ARBA00006484"/>
    </source>
</evidence>
<reference evidence="2 3" key="1">
    <citation type="submission" date="2024-09" db="EMBL/GenBank/DDBJ databases">
        <authorList>
            <person name="Sun Q."/>
            <person name="Mori K."/>
        </authorList>
    </citation>
    <scope>NUCLEOTIDE SEQUENCE [LARGE SCALE GENOMIC DNA]</scope>
    <source>
        <strain evidence="2 3">TBRC 5777</strain>
    </source>
</reference>
<protein>
    <submittedName>
        <fullName evidence="2">SDR family NAD(P)-dependent oxidoreductase</fullName>
        <ecNumber evidence="2">1.1.1.-</ecNumber>
    </submittedName>
</protein>
<evidence type="ECO:0000313" key="3">
    <source>
        <dbReference type="Proteomes" id="UP001589865"/>
    </source>
</evidence>
<dbReference type="SUPFAM" id="SSF51735">
    <property type="entry name" value="NAD(P)-binding Rossmann-fold domains"/>
    <property type="match status" value="1"/>
</dbReference>
<keyword evidence="2" id="KW-0560">Oxidoreductase</keyword>
<dbReference type="Proteomes" id="UP001589865">
    <property type="component" value="Unassembled WGS sequence"/>
</dbReference>
<dbReference type="Gene3D" id="3.40.50.720">
    <property type="entry name" value="NAD(P)-binding Rossmann-like Domain"/>
    <property type="match status" value="1"/>
</dbReference>
<comment type="caution">
    <text evidence="2">The sequence shown here is derived from an EMBL/GenBank/DDBJ whole genome shotgun (WGS) entry which is preliminary data.</text>
</comment>
<sequence length="270" mass="27453">MEQHGSAGVAGQVTAGRGEFAGRRVAVMGGSRGIGRAIALCFAREGASVSICARGAGPLEEARQAIAAINGLLGATAHAGVCDLGDAAAIARFVPEAAAALGGLDVLVNNASAFGYTDDEEGWAASLSVDVMAVVRATQAALPFLRAGTGASVVNIASISAYRASSRAAPYGAAKAAVSHYTASQAKILAPERIRANCVAPGSIEFPGGLWEERRLKGEALYDRTLASIPFGRMGQPEEVAEVVCFLASDRARWVTGQTLAVDGGQLVGP</sequence>
<dbReference type="PRINTS" id="PR00080">
    <property type="entry name" value="SDRFAMILY"/>
</dbReference>
<dbReference type="EMBL" id="JBHLUN010000008">
    <property type="protein sequence ID" value="MFC0408905.1"/>
    <property type="molecule type" value="Genomic_DNA"/>
</dbReference>
<gene>
    <name evidence="2" type="ORF">ACFFGY_11625</name>
</gene>
<dbReference type="PROSITE" id="PS00061">
    <property type="entry name" value="ADH_SHORT"/>
    <property type="match status" value="1"/>
</dbReference>
<dbReference type="InterPro" id="IPR036291">
    <property type="entry name" value="NAD(P)-bd_dom_sf"/>
</dbReference>
<dbReference type="InterPro" id="IPR002347">
    <property type="entry name" value="SDR_fam"/>
</dbReference>
<proteinExistence type="inferred from homology"/>
<dbReference type="EC" id="1.1.1.-" evidence="2"/>
<dbReference type="GO" id="GO:0016491">
    <property type="term" value="F:oxidoreductase activity"/>
    <property type="evidence" value="ECO:0007669"/>
    <property type="project" value="UniProtKB-KW"/>
</dbReference>
<dbReference type="CDD" id="cd05233">
    <property type="entry name" value="SDR_c"/>
    <property type="match status" value="1"/>
</dbReference>
<dbReference type="RefSeq" id="WP_377044661.1">
    <property type="nucleotide sequence ID" value="NZ_JBHLUN010000008.1"/>
</dbReference>
<dbReference type="Pfam" id="PF13561">
    <property type="entry name" value="adh_short_C2"/>
    <property type="match status" value="1"/>
</dbReference>
<dbReference type="PANTHER" id="PTHR42760:SF40">
    <property type="entry name" value="3-OXOACYL-[ACYL-CARRIER-PROTEIN] REDUCTASE, CHLOROPLASTIC"/>
    <property type="match status" value="1"/>
</dbReference>
<accession>A0ABV6JTW0</accession>
<name>A0ABV6JTW0_9PROT</name>
<comment type="similarity">
    <text evidence="1">Belongs to the short-chain dehydrogenases/reductases (SDR) family.</text>
</comment>
<dbReference type="InterPro" id="IPR020904">
    <property type="entry name" value="Sc_DH/Rdtase_CS"/>
</dbReference>
<dbReference type="PRINTS" id="PR00081">
    <property type="entry name" value="GDHRDH"/>
</dbReference>
<organism evidence="2 3">
    <name type="scientific">Roseomonas elaeocarpi</name>
    <dbReference type="NCBI Taxonomy" id="907779"/>
    <lineage>
        <taxon>Bacteria</taxon>
        <taxon>Pseudomonadati</taxon>
        <taxon>Pseudomonadota</taxon>
        <taxon>Alphaproteobacteria</taxon>
        <taxon>Acetobacterales</taxon>
        <taxon>Roseomonadaceae</taxon>
        <taxon>Roseomonas</taxon>
    </lineage>
</organism>
<keyword evidence="3" id="KW-1185">Reference proteome</keyword>
<dbReference type="PANTHER" id="PTHR42760">
    <property type="entry name" value="SHORT-CHAIN DEHYDROGENASES/REDUCTASES FAMILY MEMBER"/>
    <property type="match status" value="1"/>
</dbReference>
<evidence type="ECO:0000313" key="2">
    <source>
        <dbReference type="EMBL" id="MFC0408905.1"/>
    </source>
</evidence>